<dbReference type="CDD" id="cd00067">
    <property type="entry name" value="GAL4"/>
    <property type="match status" value="1"/>
</dbReference>
<evidence type="ECO:0000259" key="7">
    <source>
        <dbReference type="PROSITE" id="PS50048"/>
    </source>
</evidence>
<keyword evidence="3" id="KW-0238">DNA-binding</keyword>
<dbReference type="InterPro" id="IPR007219">
    <property type="entry name" value="XnlR_reg_dom"/>
</dbReference>
<evidence type="ECO:0000256" key="4">
    <source>
        <dbReference type="ARBA" id="ARBA00023163"/>
    </source>
</evidence>
<dbReference type="GO" id="GO:0006351">
    <property type="term" value="P:DNA-templated transcription"/>
    <property type="evidence" value="ECO:0007669"/>
    <property type="project" value="InterPro"/>
</dbReference>
<evidence type="ECO:0000256" key="6">
    <source>
        <dbReference type="SAM" id="MobiDB-lite"/>
    </source>
</evidence>
<dbReference type="GO" id="GO:0008270">
    <property type="term" value="F:zinc ion binding"/>
    <property type="evidence" value="ECO:0007669"/>
    <property type="project" value="InterPro"/>
</dbReference>
<dbReference type="SUPFAM" id="SSF57701">
    <property type="entry name" value="Zn2/Cys6 DNA-binding domain"/>
    <property type="match status" value="1"/>
</dbReference>
<dbReference type="GO" id="GO:0000981">
    <property type="term" value="F:DNA-binding transcription factor activity, RNA polymerase II-specific"/>
    <property type="evidence" value="ECO:0007669"/>
    <property type="project" value="InterPro"/>
</dbReference>
<dbReference type="FunFam" id="4.10.240.10:FF:000001">
    <property type="entry name" value="Fungal specific transcription factor, putative"/>
    <property type="match status" value="1"/>
</dbReference>
<evidence type="ECO:0000313" key="8">
    <source>
        <dbReference type="EMBL" id="OKL64138.1"/>
    </source>
</evidence>
<dbReference type="SMART" id="SM00066">
    <property type="entry name" value="GAL4"/>
    <property type="match status" value="1"/>
</dbReference>
<keyword evidence="1" id="KW-0479">Metal-binding</keyword>
<dbReference type="Pfam" id="PF00172">
    <property type="entry name" value="Zn_clus"/>
    <property type="match status" value="1"/>
</dbReference>
<dbReference type="EMBL" id="LFMY01000001">
    <property type="protein sequence ID" value="OKL64138.1"/>
    <property type="molecule type" value="Genomic_DNA"/>
</dbReference>
<dbReference type="STRING" id="1441469.A0A225B338"/>
<reference evidence="8 9" key="1">
    <citation type="submission" date="2015-06" db="EMBL/GenBank/DDBJ databases">
        <title>Talaromyces atroroseus IBT 11181 draft genome.</title>
        <authorList>
            <person name="Rasmussen K.B."/>
            <person name="Rasmussen S."/>
            <person name="Petersen B."/>
            <person name="Sicheritz-Ponten T."/>
            <person name="Mortensen U.H."/>
            <person name="Thrane U."/>
        </authorList>
    </citation>
    <scope>NUCLEOTIDE SEQUENCE [LARGE SCALE GENOMIC DNA]</scope>
    <source>
        <strain evidence="8 9">IBT 11181</strain>
    </source>
</reference>
<dbReference type="Proteomes" id="UP000214365">
    <property type="component" value="Unassembled WGS sequence"/>
</dbReference>
<comment type="caution">
    <text evidence="8">The sequence shown here is derived from an EMBL/GenBank/DDBJ whole genome shotgun (WGS) entry which is preliminary data.</text>
</comment>
<sequence>MSQSSSVSELPQSQIDAIIRTKRKAREPKACYPCHTRKVKCDRNLPCDGCVKRDHADLCSYERPSKKRQAATSYLGHLMNDEPSDSNIPTTIETIGVPIRPEPSETVPAERDLGGRISVPREHWDNVCNKLKEMEQAITSLRSGLEQIDGRPSTSTASTSNRNADAEPTSPEAEGIHTTHTYGEGTVHLGSRSVLAYILNKSGSLQAQALLEGGILPKLGLDNETATYPFVDLWSSDTSSFDVNAVCSALPNDDQIKEFFYYYRDIAGTLYPVLVDVPGFEKNLQTFLQNRAAAGSVLKTGDDRGLSEPPFGMNLAFIGLLFAVLASGCQSSDLPGKERELTSQVYVCCSYQCLRMCNFVSQPTIEAMKTLLIIGNVLSYNMNPGVSYVLLGMTLRMGLALGLHVDSNRFEPFEQYTRQHIWWSMAWQDSHFSLSYDRPSTVAVSQPEISDRPESKPGDRDYFETMCRIISLTLEVVRGRMLTPHFHMSFKTIQIYKQRIQKMLADASPHLRDRKHCLTSMDHLQRLALKVHSSYITSELCRPALKAEADKNDPLLPIVRRDCVESLIGTVESYIELHSFSTHGSRAWITLQRAISCAFLLAVIDEGKTEPKVRDLLHELEIIISERASAEGEFQTTETTVAAAAPGVESMTSPENANYRMAAGYPQIDIIHGITKAHLSLSDSYQGPQMASIPANIVMDTQAQWAKPLIRSLRALQKMNLAFSTYGAQPGSSTGTYGQPDSQTAPPQSAYTRNLSVTASAYTPNMGSLPPPTPESSSSGDWTYPNLLDRAAEYIHPPLWG</sequence>
<accession>A0A225B338</accession>
<evidence type="ECO:0000256" key="3">
    <source>
        <dbReference type="ARBA" id="ARBA00023125"/>
    </source>
</evidence>
<organism evidence="8 9">
    <name type="scientific">Talaromyces atroroseus</name>
    <dbReference type="NCBI Taxonomy" id="1441469"/>
    <lineage>
        <taxon>Eukaryota</taxon>
        <taxon>Fungi</taxon>
        <taxon>Dikarya</taxon>
        <taxon>Ascomycota</taxon>
        <taxon>Pezizomycotina</taxon>
        <taxon>Eurotiomycetes</taxon>
        <taxon>Eurotiomycetidae</taxon>
        <taxon>Eurotiales</taxon>
        <taxon>Trichocomaceae</taxon>
        <taxon>Talaromyces</taxon>
        <taxon>Talaromyces sect. Trachyspermi</taxon>
    </lineage>
</organism>
<keyword evidence="5" id="KW-0539">Nucleus</keyword>
<keyword evidence="2" id="KW-0805">Transcription regulation</keyword>
<dbReference type="PROSITE" id="PS00463">
    <property type="entry name" value="ZN2_CY6_FUNGAL_1"/>
    <property type="match status" value="1"/>
</dbReference>
<keyword evidence="4" id="KW-0804">Transcription</keyword>
<dbReference type="PROSITE" id="PS50048">
    <property type="entry name" value="ZN2_CY6_FUNGAL_2"/>
    <property type="match status" value="1"/>
</dbReference>
<gene>
    <name evidence="8" type="ORF">UA08_00551</name>
</gene>
<evidence type="ECO:0000256" key="5">
    <source>
        <dbReference type="ARBA" id="ARBA00023242"/>
    </source>
</evidence>
<dbReference type="InterPro" id="IPR036864">
    <property type="entry name" value="Zn2-C6_fun-type_DNA-bd_sf"/>
</dbReference>
<dbReference type="GO" id="GO:0003677">
    <property type="term" value="F:DNA binding"/>
    <property type="evidence" value="ECO:0007669"/>
    <property type="project" value="UniProtKB-KW"/>
</dbReference>
<dbReference type="AlphaFoldDB" id="A0A225B338"/>
<dbReference type="Gene3D" id="4.10.240.10">
    <property type="entry name" value="Zn(2)-C6 fungal-type DNA-binding domain"/>
    <property type="match status" value="1"/>
</dbReference>
<evidence type="ECO:0000313" key="9">
    <source>
        <dbReference type="Proteomes" id="UP000214365"/>
    </source>
</evidence>
<feature type="domain" description="Zn(2)-C6 fungal-type" evidence="7">
    <location>
        <begin position="30"/>
        <end position="61"/>
    </location>
</feature>
<name>A0A225B338_TALAT</name>
<dbReference type="RefSeq" id="XP_020124259.1">
    <property type="nucleotide sequence ID" value="XM_020260370.1"/>
</dbReference>
<dbReference type="Pfam" id="PF04082">
    <property type="entry name" value="Fungal_trans"/>
    <property type="match status" value="1"/>
</dbReference>
<dbReference type="InterPro" id="IPR001138">
    <property type="entry name" value="Zn2Cys6_DnaBD"/>
</dbReference>
<evidence type="ECO:0000256" key="1">
    <source>
        <dbReference type="ARBA" id="ARBA00022723"/>
    </source>
</evidence>
<dbReference type="CDD" id="cd12148">
    <property type="entry name" value="fungal_TF_MHR"/>
    <property type="match status" value="1"/>
</dbReference>
<dbReference type="InterPro" id="IPR004507">
    <property type="entry name" value="UbiX-like"/>
</dbReference>
<protein>
    <recommendedName>
        <fullName evidence="7">Zn(2)-C6 fungal-type domain-containing protein</fullName>
    </recommendedName>
</protein>
<keyword evidence="9" id="KW-1185">Reference proteome</keyword>
<dbReference type="PANTHER" id="PTHR43374:SF1">
    <property type="entry name" value="FLAVIN PRENYLTRANSFERASE PAD1, MITOCHONDRIAL"/>
    <property type="match status" value="1"/>
</dbReference>
<dbReference type="GeneID" id="31000306"/>
<feature type="region of interest" description="Disordered" evidence="6">
    <location>
        <begin position="762"/>
        <end position="783"/>
    </location>
</feature>
<dbReference type="OrthoDB" id="1747771at2759"/>
<dbReference type="PANTHER" id="PTHR43374">
    <property type="entry name" value="FLAVIN PRENYLTRANSFERASE"/>
    <property type="match status" value="1"/>
</dbReference>
<dbReference type="SMART" id="SM00906">
    <property type="entry name" value="Fungal_trans"/>
    <property type="match status" value="1"/>
</dbReference>
<evidence type="ECO:0000256" key="2">
    <source>
        <dbReference type="ARBA" id="ARBA00023015"/>
    </source>
</evidence>
<proteinExistence type="predicted"/>
<feature type="region of interest" description="Disordered" evidence="6">
    <location>
        <begin position="143"/>
        <end position="176"/>
    </location>
</feature>
<dbReference type="GO" id="GO:0016831">
    <property type="term" value="F:carboxy-lyase activity"/>
    <property type="evidence" value="ECO:0007669"/>
    <property type="project" value="TreeGrafter"/>
</dbReference>